<dbReference type="InterPro" id="IPR007867">
    <property type="entry name" value="GMC_OxRtase_C"/>
</dbReference>
<feature type="active site" description="Proton acceptor" evidence="6">
    <location>
        <position position="576"/>
    </location>
</feature>
<feature type="chain" id="PRO_5040511964" evidence="9">
    <location>
        <begin position="22"/>
        <end position="601"/>
    </location>
</feature>
<keyword evidence="5" id="KW-0560">Oxidoreductase</keyword>
<evidence type="ECO:0000313" key="12">
    <source>
        <dbReference type="EMBL" id="KAF2841774.1"/>
    </source>
</evidence>
<keyword evidence="13" id="KW-1185">Reference proteome</keyword>
<comment type="caution">
    <text evidence="12">The sequence shown here is derived from an EMBL/GenBank/DDBJ whole genome shotgun (WGS) entry which is preliminary data.</text>
</comment>
<dbReference type="PIRSF" id="PIRSF000137">
    <property type="entry name" value="Alcohol_oxidase"/>
    <property type="match status" value="1"/>
</dbReference>
<evidence type="ECO:0000256" key="4">
    <source>
        <dbReference type="ARBA" id="ARBA00022827"/>
    </source>
</evidence>
<dbReference type="GO" id="GO:0016614">
    <property type="term" value="F:oxidoreductase activity, acting on CH-OH group of donors"/>
    <property type="evidence" value="ECO:0007669"/>
    <property type="project" value="InterPro"/>
</dbReference>
<dbReference type="SUPFAM" id="SSF51905">
    <property type="entry name" value="FAD/NAD(P)-binding domain"/>
    <property type="match status" value="1"/>
</dbReference>
<evidence type="ECO:0000256" key="1">
    <source>
        <dbReference type="ARBA" id="ARBA00001974"/>
    </source>
</evidence>
<sequence length="601" mass="65268">MMAPSFPLLALFFYLCSYVSCHHPNHGDNVFDYIIVGGGTAGLVIASRLSRIPFISVAVVEAGHSVFDNPNVTSTQGFGQALNSSIDWQYRTVPQIYTNDRILTYNAGKALGGTSTINGMTYIRADAAQIDSWESLGSPNWNWRALIPYYRRSETFQFPSHNDEDKGATFDPAAHGVKGPVNIGWNNHLMAQEIFIMVNRTWANLKIPYNHDANNGRTHGLYIWPSTVDKTLDIREDAARAYFYPIAGRPNLKVYTNTLALRLKWANISSSVSSRAIASGVEVLLSNNSTTTLTAIQEVILAAGSIRSSSLLEHSGIGDPRLLRKHGIPPKVPLPAVGEGLQDQPNVFILASTNVSFSGESAYCTFVTAADLFGAAITDEEARLRAAIKGYAASISAASNRVVDPEALERIYSLQADLIFKHNVTIGELITVPMPSGIGIAFWPLLPFSRGSVHVASRTATAAPDIDPRFLMLEFDKDILVALAKLGRRVFSTNPIAEYVGKELIPGLGAVPLNANSSVWMNWLKSSYTPNAHPLGILSLAARELGGVVDTELRVYGTQNVRVVDASVIPGQISGHLSATVYAIAERAAEMMLRDLRGRGI</sequence>
<evidence type="ECO:0000256" key="3">
    <source>
        <dbReference type="ARBA" id="ARBA00022630"/>
    </source>
</evidence>
<feature type="domain" description="Glucose-methanol-choline oxidoreductase N-terminal" evidence="11">
    <location>
        <begin position="304"/>
        <end position="318"/>
    </location>
</feature>
<dbReference type="SUPFAM" id="SSF54373">
    <property type="entry name" value="FAD-linked reductases, C-terminal domain"/>
    <property type="match status" value="1"/>
</dbReference>
<evidence type="ECO:0000256" key="6">
    <source>
        <dbReference type="PIRSR" id="PIRSR000137-1"/>
    </source>
</evidence>
<evidence type="ECO:0000256" key="5">
    <source>
        <dbReference type="ARBA" id="ARBA00023002"/>
    </source>
</evidence>
<keyword evidence="4 7" id="KW-0274">FAD</keyword>
<dbReference type="Gene3D" id="3.30.560.10">
    <property type="entry name" value="Glucose Oxidase, domain 3"/>
    <property type="match status" value="1"/>
</dbReference>
<evidence type="ECO:0000256" key="9">
    <source>
        <dbReference type="SAM" id="SignalP"/>
    </source>
</evidence>
<dbReference type="EMBL" id="MU006090">
    <property type="protein sequence ID" value="KAF2841774.1"/>
    <property type="molecule type" value="Genomic_DNA"/>
</dbReference>
<name>A0A9P4SG96_9PEZI</name>
<dbReference type="PANTHER" id="PTHR11552">
    <property type="entry name" value="GLUCOSE-METHANOL-CHOLINE GMC OXIDOREDUCTASE"/>
    <property type="match status" value="1"/>
</dbReference>
<dbReference type="Gene3D" id="3.50.50.60">
    <property type="entry name" value="FAD/NAD(P)-binding domain"/>
    <property type="match status" value="1"/>
</dbReference>
<dbReference type="InterPro" id="IPR000172">
    <property type="entry name" value="GMC_OxRdtase_N"/>
</dbReference>
<dbReference type="OrthoDB" id="269227at2759"/>
<organism evidence="12 13">
    <name type="scientific">Patellaria atrata CBS 101060</name>
    <dbReference type="NCBI Taxonomy" id="1346257"/>
    <lineage>
        <taxon>Eukaryota</taxon>
        <taxon>Fungi</taxon>
        <taxon>Dikarya</taxon>
        <taxon>Ascomycota</taxon>
        <taxon>Pezizomycotina</taxon>
        <taxon>Dothideomycetes</taxon>
        <taxon>Dothideomycetes incertae sedis</taxon>
        <taxon>Patellariales</taxon>
        <taxon>Patellariaceae</taxon>
        <taxon>Patellaria</taxon>
    </lineage>
</organism>
<proteinExistence type="inferred from homology"/>
<reference evidence="12" key="1">
    <citation type="journal article" date="2020" name="Stud. Mycol.">
        <title>101 Dothideomycetes genomes: a test case for predicting lifestyles and emergence of pathogens.</title>
        <authorList>
            <person name="Haridas S."/>
            <person name="Albert R."/>
            <person name="Binder M."/>
            <person name="Bloem J."/>
            <person name="Labutti K."/>
            <person name="Salamov A."/>
            <person name="Andreopoulos B."/>
            <person name="Baker S."/>
            <person name="Barry K."/>
            <person name="Bills G."/>
            <person name="Bluhm B."/>
            <person name="Cannon C."/>
            <person name="Castanera R."/>
            <person name="Culley D."/>
            <person name="Daum C."/>
            <person name="Ezra D."/>
            <person name="Gonzalez J."/>
            <person name="Henrissat B."/>
            <person name="Kuo A."/>
            <person name="Liang C."/>
            <person name="Lipzen A."/>
            <person name="Lutzoni F."/>
            <person name="Magnuson J."/>
            <person name="Mondo S."/>
            <person name="Nolan M."/>
            <person name="Ohm R."/>
            <person name="Pangilinan J."/>
            <person name="Park H.-J."/>
            <person name="Ramirez L."/>
            <person name="Alfaro M."/>
            <person name="Sun H."/>
            <person name="Tritt A."/>
            <person name="Yoshinaga Y."/>
            <person name="Zwiers L.-H."/>
            <person name="Turgeon B."/>
            <person name="Goodwin S."/>
            <person name="Spatafora J."/>
            <person name="Crous P."/>
            <person name="Grigoriev I."/>
        </authorList>
    </citation>
    <scope>NUCLEOTIDE SEQUENCE</scope>
    <source>
        <strain evidence="12">CBS 101060</strain>
    </source>
</reference>
<protein>
    <submittedName>
        <fullName evidence="12">GMC oxidoreductase</fullName>
    </submittedName>
</protein>
<feature type="binding site" evidence="7">
    <location>
        <position position="114"/>
    </location>
    <ligand>
        <name>FAD</name>
        <dbReference type="ChEBI" id="CHEBI:57692"/>
    </ligand>
</feature>
<feature type="signal peptide" evidence="9">
    <location>
        <begin position="1"/>
        <end position="21"/>
    </location>
</feature>
<accession>A0A9P4SG96</accession>
<keyword evidence="9" id="KW-0732">Signal</keyword>
<dbReference type="Gene3D" id="4.10.450.10">
    <property type="entry name" value="Glucose Oxidase, domain 2"/>
    <property type="match status" value="1"/>
</dbReference>
<feature type="domain" description="Glucose-methanol-choline oxidoreductase N-terminal" evidence="10">
    <location>
        <begin position="108"/>
        <end position="131"/>
    </location>
</feature>
<dbReference type="PANTHER" id="PTHR11552:SF201">
    <property type="entry name" value="GLUCOSE-METHANOL-CHOLINE OXIDOREDUCTASE N-TERMINAL DOMAIN-CONTAINING PROTEIN"/>
    <property type="match status" value="1"/>
</dbReference>
<evidence type="ECO:0000256" key="7">
    <source>
        <dbReference type="PIRSR" id="PIRSR000137-2"/>
    </source>
</evidence>
<evidence type="ECO:0000259" key="10">
    <source>
        <dbReference type="PROSITE" id="PS00623"/>
    </source>
</evidence>
<gene>
    <name evidence="12" type="ORF">M501DRAFT_967665</name>
</gene>
<dbReference type="Pfam" id="PF00732">
    <property type="entry name" value="GMC_oxred_N"/>
    <property type="match status" value="1"/>
</dbReference>
<dbReference type="PROSITE" id="PS00624">
    <property type="entry name" value="GMC_OXRED_2"/>
    <property type="match status" value="1"/>
</dbReference>
<evidence type="ECO:0000259" key="11">
    <source>
        <dbReference type="PROSITE" id="PS00624"/>
    </source>
</evidence>
<dbReference type="AlphaFoldDB" id="A0A9P4SG96"/>
<dbReference type="PROSITE" id="PS00623">
    <property type="entry name" value="GMC_OXRED_1"/>
    <property type="match status" value="1"/>
</dbReference>
<evidence type="ECO:0000256" key="2">
    <source>
        <dbReference type="ARBA" id="ARBA00010790"/>
    </source>
</evidence>
<dbReference type="InterPro" id="IPR036188">
    <property type="entry name" value="FAD/NAD-bd_sf"/>
</dbReference>
<comment type="similarity">
    <text evidence="2 8">Belongs to the GMC oxidoreductase family.</text>
</comment>
<dbReference type="GO" id="GO:0050660">
    <property type="term" value="F:flavin adenine dinucleotide binding"/>
    <property type="evidence" value="ECO:0007669"/>
    <property type="project" value="InterPro"/>
</dbReference>
<evidence type="ECO:0000313" key="13">
    <source>
        <dbReference type="Proteomes" id="UP000799429"/>
    </source>
</evidence>
<keyword evidence="3 8" id="KW-0285">Flavoprotein</keyword>
<evidence type="ECO:0000256" key="8">
    <source>
        <dbReference type="RuleBase" id="RU003968"/>
    </source>
</evidence>
<dbReference type="InterPro" id="IPR027424">
    <property type="entry name" value="Glucose_Oxidase_domain_2"/>
</dbReference>
<dbReference type="Pfam" id="PF05199">
    <property type="entry name" value="GMC_oxred_C"/>
    <property type="match status" value="1"/>
</dbReference>
<feature type="active site" description="Proton donor" evidence="6">
    <location>
        <position position="533"/>
    </location>
</feature>
<dbReference type="InterPro" id="IPR012132">
    <property type="entry name" value="GMC_OxRdtase"/>
</dbReference>
<comment type="cofactor">
    <cofactor evidence="1 7">
        <name>FAD</name>
        <dbReference type="ChEBI" id="CHEBI:57692"/>
    </cofactor>
</comment>
<dbReference type="Proteomes" id="UP000799429">
    <property type="component" value="Unassembled WGS sequence"/>
</dbReference>